<proteinExistence type="predicted"/>
<evidence type="ECO:0000313" key="2">
    <source>
        <dbReference type="Proteomes" id="UP001519345"/>
    </source>
</evidence>
<dbReference type="Gene3D" id="3.90.1150.10">
    <property type="entry name" value="Aspartate Aminotransferase, domain 1"/>
    <property type="match status" value="1"/>
</dbReference>
<accession>A0ABS4IFM2</accession>
<organism evidence="1 2">
    <name type="scientific">Virgibacillus natechei</name>
    <dbReference type="NCBI Taxonomy" id="1216297"/>
    <lineage>
        <taxon>Bacteria</taxon>
        <taxon>Bacillati</taxon>
        <taxon>Bacillota</taxon>
        <taxon>Bacilli</taxon>
        <taxon>Bacillales</taxon>
        <taxon>Bacillaceae</taxon>
        <taxon>Virgibacillus</taxon>
    </lineage>
</organism>
<keyword evidence="2" id="KW-1185">Reference proteome</keyword>
<evidence type="ECO:0000313" key="1">
    <source>
        <dbReference type="EMBL" id="MBP1969732.1"/>
    </source>
</evidence>
<dbReference type="EMBL" id="JAGGKX010000007">
    <property type="protein sequence ID" value="MBP1969732.1"/>
    <property type="molecule type" value="Genomic_DNA"/>
</dbReference>
<comment type="caution">
    <text evidence="1">The sequence shown here is derived from an EMBL/GenBank/DDBJ whole genome shotgun (WGS) entry which is preliminary data.</text>
</comment>
<name>A0ABS4IFM2_9BACI</name>
<gene>
    <name evidence="1" type="ORF">J2Z83_001839</name>
</gene>
<sequence length="56" mass="6232">MVESTETESKETLDGFIDSMVAIAETKSDPKLVQEAPHTTIVKRIDNSSTKAYFKL</sequence>
<protein>
    <submittedName>
        <fullName evidence="1">Glycine cleavage system protein P-like pyridoxal-binding family</fullName>
    </submittedName>
</protein>
<dbReference type="Proteomes" id="UP001519345">
    <property type="component" value="Unassembled WGS sequence"/>
</dbReference>
<dbReference type="InterPro" id="IPR015422">
    <property type="entry name" value="PyrdxlP-dep_Trfase_small"/>
</dbReference>
<reference evidence="1 2" key="1">
    <citation type="submission" date="2021-03" db="EMBL/GenBank/DDBJ databases">
        <title>Genomic Encyclopedia of Type Strains, Phase IV (KMG-IV): sequencing the most valuable type-strain genomes for metagenomic binning, comparative biology and taxonomic classification.</title>
        <authorList>
            <person name="Goeker M."/>
        </authorList>
    </citation>
    <scope>NUCLEOTIDE SEQUENCE [LARGE SCALE GENOMIC DNA]</scope>
    <source>
        <strain evidence="1 2">DSM 25609</strain>
    </source>
</reference>